<dbReference type="EMBL" id="CP002400">
    <property type="protein sequence ID" value="ADU27212.1"/>
    <property type="molecule type" value="Genomic_DNA"/>
</dbReference>
<keyword evidence="1" id="KW-0472">Membrane</keyword>
<feature type="transmembrane region" description="Helical" evidence="1">
    <location>
        <begin position="68"/>
        <end position="89"/>
    </location>
</feature>
<dbReference type="KEGG" id="eha:Ethha_1680"/>
<protein>
    <submittedName>
        <fullName evidence="2">Uncharacterized protein</fullName>
    </submittedName>
</protein>
<dbReference type="STRING" id="663278.Ethha_1680"/>
<proteinExistence type="predicted"/>
<dbReference type="AlphaFoldDB" id="E6U953"/>
<dbReference type="eggNOG" id="ENOG5034216">
    <property type="taxonomic scope" value="Bacteria"/>
</dbReference>
<evidence type="ECO:0000256" key="1">
    <source>
        <dbReference type="SAM" id="Phobius"/>
    </source>
</evidence>
<evidence type="ECO:0000313" key="3">
    <source>
        <dbReference type="Proteomes" id="UP000001551"/>
    </source>
</evidence>
<keyword evidence="1" id="KW-0812">Transmembrane</keyword>
<keyword evidence="3" id="KW-1185">Reference proteome</keyword>
<gene>
    <name evidence="2" type="ordered locus">Ethha_1680</name>
</gene>
<name>E6U953_ETHHY</name>
<organism evidence="2 3">
    <name type="scientific">Ethanoligenens harbinense (strain DSM 18485 / JCM 12961 / CGMCC 1.5033 / YUAN-3)</name>
    <dbReference type="NCBI Taxonomy" id="663278"/>
    <lineage>
        <taxon>Bacteria</taxon>
        <taxon>Bacillati</taxon>
        <taxon>Bacillota</taxon>
        <taxon>Clostridia</taxon>
        <taxon>Eubacteriales</taxon>
        <taxon>Oscillospiraceae</taxon>
        <taxon>Ethanoligenens</taxon>
    </lineage>
</organism>
<dbReference type="RefSeq" id="WP_013485565.1">
    <property type="nucleotide sequence ID" value="NC_014828.1"/>
</dbReference>
<keyword evidence="1" id="KW-1133">Transmembrane helix</keyword>
<accession>E6U953</accession>
<reference evidence="2 3" key="1">
    <citation type="submission" date="2010-12" db="EMBL/GenBank/DDBJ databases">
        <title>Complete sequence of Ethanoligenens harbinense YUAN-3.</title>
        <authorList>
            <person name="Lucas S."/>
            <person name="Copeland A."/>
            <person name="Lapidus A."/>
            <person name="Cheng J.-F."/>
            <person name="Bruce D."/>
            <person name="Goodwin L."/>
            <person name="Pitluck S."/>
            <person name="Chertkov O."/>
            <person name="Misra M."/>
            <person name="Detter J.C."/>
            <person name="Han C."/>
            <person name="Tapia R."/>
            <person name="Land M."/>
            <person name="Hauser L."/>
            <person name="Jeffries C."/>
            <person name="Kyrpides N."/>
            <person name="Ivanova N."/>
            <person name="Mikhailova N."/>
            <person name="Wang A."/>
            <person name="Mouttaki H."/>
            <person name="He Z."/>
            <person name="Zhou J."/>
            <person name="Hemme C.L."/>
            <person name="Woyke T."/>
        </authorList>
    </citation>
    <scope>NUCLEOTIDE SEQUENCE [LARGE SCALE GENOMIC DNA]</scope>
    <source>
        <strain evidence="3">DSM 18485 / JCM 12961 / CGMCC 1.5033 / YUAN-3</strain>
    </source>
</reference>
<dbReference type="Proteomes" id="UP000001551">
    <property type="component" value="Chromosome"/>
</dbReference>
<feature type="transmembrane region" description="Helical" evidence="1">
    <location>
        <begin position="146"/>
        <end position="168"/>
    </location>
</feature>
<sequence>MSEMNPPVAGGVATKIGSFADLFNLYRDLIEPVRQYEATAARKQVAEDELHKAQHTVSSAFLLPLTSAISRTLLFAVPWVILFLIVCNVKHDANGVKWLTLYDAWYGHLWLPAKISEIIAPGKVPLWFGIPITFLRYLIVENVLAPVVLFFLPLMMMLSIVTTVFSVLRAKIVIQTKQQEVETLDAELSVRLNELSAPISFVPPDYRFSEAIEFFYRSFANGKAATLQEAILQYDDFSHKRLMEQGQQDILKAHNIMLRELSYQTAQIKKLEGKINTLHDKVGWL</sequence>
<evidence type="ECO:0000313" key="2">
    <source>
        <dbReference type="EMBL" id="ADU27212.1"/>
    </source>
</evidence>
<dbReference type="HOGENOM" id="CLU_975718_0_0_9"/>